<accession>A0A0R1EMK4</accession>
<name>A0A0R1EMK4_LACZE</name>
<comment type="caution">
    <text evidence="2">The sequence shown here is derived from an EMBL/GenBank/DDBJ whole genome shotgun (WGS) entry which is preliminary data.</text>
</comment>
<sequence>MRKKVEALDMTIQIEKMALNRKVAQNRSLESFFQLATEVGIHQVELRNDMTASDHPETVIDQMPIAAFNALKAKYGMKILTINALQQFNQPAKLVKNRQLLTGLAELAVQIGSPAIIFVPEVNSQDSRTPQQRLEDAAHNLQVFGEILATYHLTGLVEPLGFMASTLRYPWTAQQAIELSGRTEFKLTIDTFHFFLAHITAAKFKTNVDVKRIGLVHLSGIEPIHELREVLDEDRLFITDRDIMQNVEQVQLFELMGYKGNYSFEAFSTRLAAESNKQLADQITASINRLNQPTAVSNLEV</sequence>
<keyword evidence="2" id="KW-0413">Isomerase</keyword>
<organism evidence="2 3">
    <name type="scientific">Lacticaseibacillus zeae DSM 20178 = KCTC 3804</name>
    <dbReference type="NCBI Taxonomy" id="1423816"/>
    <lineage>
        <taxon>Bacteria</taxon>
        <taxon>Bacillati</taxon>
        <taxon>Bacillota</taxon>
        <taxon>Bacilli</taxon>
        <taxon>Lactobacillales</taxon>
        <taxon>Lactobacillaceae</taxon>
        <taxon>Lacticaseibacillus</taxon>
    </lineage>
</organism>
<dbReference type="InterPro" id="IPR036237">
    <property type="entry name" value="Xyl_isomerase-like_sf"/>
</dbReference>
<evidence type="ECO:0000313" key="3">
    <source>
        <dbReference type="Proteomes" id="UP000051984"/>
    </source>
</evidence>
<dbReference type="Proteomes" id="UP000051984">
    <property type="component" value="Unassembled WGS sequence"/>
</dbReference>
<dbReference type="GO" id="GO:0016853">
    <property type="term" value="F:isomerase activity"/>
    <property type="evidence" value="ECO:0007669"/>
    <property type="project" value="UniProtKB-KW"/>
</dbReference>
<dbReference type="PANTHER" id="PTHR12110:SF21">
    <property type="entry name" value="XYLOSE ISOMERASE-LIKE TIM BARREL DOMAIN-CONTAINING PROTEIN"/>
    <property type="match status" value="1"/>
</dbReference>
<evidence type="ECO:0000313" key="2">
    <source>
        <dbReference type="EMBL" id="KRK10614.1"/>
    </source>
</evidence>
<dbReference type="PATRIC" id="fig|1423816.3.peg.1810"/>
<evidence type="ECO:0000259" key="1">
    <source>
        <dbReference type="Pfam" id="PF01261"/>
    </source>
</evidence>
<dbReference type="InterPro" id="IPR013022">
    <property type="entry name" value="Xyl_isomerase-like_TIM-brl"/>
</dbReference>
<protein>
    <submittedName>
        <fullName evidence="2">Xylose isomerase domain-containing protein</fullName>
    </submittedName>
</protein>
<gene>
    <name evidence="2" type="ORF">FD51_GL001737</name>
</gene>
<dbReference type="PANTHER" id="PTHR12110">
    <property type="entry name" value="HYDROXYPYRUVATE ISOMERASE"/>
    <property type="match status" value="1"/>
</dbReference>
<feature type="domain" description="Xylose isomerase-like TIM barrel" evidence="1">
    <location>
        <begin position="33"/>
        <end position="278"/>
    </location>
</feature>
<dbReference type="InterPro" id="IPR050312">
    <property type="entry name" value="IolE/XylAMocC-like"/>
</dbReference>
<dbReference type="AlphaFoldDB" id="A0A0R1EMK4"/>
<dbReference type="Gene3D" id="3.20.20.150">
    <property type="entry name" value="Divalent-metal-dependent TIM barrel enzymes"/>
    <property type="match status" value="1"/>
</dbReference>
<dbReference type="eggNOG" id="COG4130">
    <property type="taxonomic scope" value="Bacteria"/>
</dbReference>
<dbReference type="EMBL" id="AZCT01000021">
    <property type="protein sequence ID" value="KRK10614.1"/>
    <property type="molecule type" value="Genomic_DNA"/>
</dbReference>
<proteinExistence type="predicted"/>
<reference evidence="2 3" key="1">
    <citation type="journal article" date="2015" name="Genome Announc.">
        <title>Expanding the biotechnology potential of lactobacilli through comparative genomics of 213 strains and associated genera.</title>
        <authorList>
            <person name="Sun Z."/>
            <person name="Harris H.M."/>
            <person name="McCann A."/>
            <person name="Guo C."/>
            <person name="Argimon S."/>
            <person name="Zhang W."/>
            <person name="Yang X."/>
            <person name="Jeffery I.B."/>
            <person name="Cooney J.C."/>
            <person name="Kagawa T.F."/>
            <person name="Liu W."/>
            <person name="Song Y."/>
            <person name="Salvetti E."/>
            <person name="Wrobel A."/>
            <person name="Rasinkangas P."/>
            <person name="Parkhill J."/>
            <person name="Rea M.C."/>
            <person name="O'Sullivan O."/>
            <person name="Ritari J."/>
            <person name="Douillard F.P."/>
            <person name="Paul Ross R."/>
            <person name="Yang R."/>
            <person name="Briner A.E."/>
            <person name="Felis G.E."/>
            <person name="de Vos W.M."/>
            <person name="Barrangou R."/>
            <person name="Klaenhammer T.R."/>
            <person name="Caufield P.W."/>
            <person name="Cui Y."/>
            <person name="Zhang H."/>
            <person name="O'Toole P.W."/>
        </authorList>
    </citation>
    <scope>NUCLEOTIDE SEQUENCE [LARGE SCALE GENOMIC DNA]</scope>
    <source>
        <strain evidence="2 3">DSM 20178</strain>
    </source>
</reference>
<dbReference type="Pfam" id="PF01261">
    <property type="entry name" value="AP_endonuc_2"/>
    <property type="match status" value="1"/>
</dbReference>
<dbReference type="SUPFAM" id="SSF51658">
    <property type="entry name" value="Xylose isomerase-like"/>
    <property type="match status" value="1"/>
</dbReference>